<feature type="region of interest" description="Disordered" evidence="1">
    <location>
        <begin position="1"/>
        <end position="65"/>
    </location>
</feature>
<evidence type="ECO:0000313" key="2">
    <source>
        <dbReference type="EMBL" id="KAK8862912.1"/>
    </source>
</evidence>
<protein>
    <submittedName>
        <fullName evidence="2">Carboxylesterase family protein</fullName>
    </submittedName>
</protein>
<feature type="compositionally biased region" description="Basic and acidic residues" evidence="1">
    <location>
        <begin position="501"/>
        <end position="535"/>
    </location>
</feature>
<evidence type="ECO:0000313" key="3">
    <source>
        <dbReference type="Proteomes" id="UP001390339"/>
    </source>
</evidence>
<dbReference type="EMBL" id="JAPCWZ010000005">
    <property type="protein sequence ID" value="KAK8862912.1"/>
    <property type="molecule type" value="Genomic_DNA"/>
</dbReference>
<comment type="caution">
    <text evidence="2">The sequence shown here is derived from an EMBL/GenBank/DDBJ whole genome shotgun (WGS) entry which is preliminary data.</text>
</comment>
<feature type="compositionally biased region" description="Basic and acidic residues" evidence="1">
    <location>
        <begin position="378"/>
        <end position="400"/>
    </location>
</feature>
<feature type="compositionally biased region" description="Polar residues" evidence="1">
    <location>
        <begin position="436"/>
        <end position="468"/>
    </location>
</feature>
<sequence length="551" mass="61099">MAPIALSSGRFDIFNDPSTDDTSTPTQMSTQTSTLDGATQDRTSPLRPISVSSAQNRPVKSPTRVESLAAELKKLHLENSPEVYRYKGRPIDQVKFKGQPCAHSSRPPIRRDTFERLETVPEDEQRDGAPPEPEAASVSSETQHYIELPAHQFSNHLLASAARKLLSAEDQLAKHRKGDFEWVLAIRVPVDSSKPSSERSLLFGCNLLPSPSVGQFVTLLVTTLQGGQDPDPETEPEPAPIVTTPQKEDSPSSAMTESPSRIEDSVEALDKLEDQLEAFDQAANVQRIVAPKRSSNKGLASLQPPKPLAKSTKVPTVPTFELPGEAVARRLKEKREARLSMQATAEKAAAPAPSTSVRRTKSARAPTVPKFELPGEAISRRKREEREARLKAQEEEERKRREFKARPIRSGSMPAPRETITSRARQKGALPENVGIKSTTPSPSKQPLSHVSNQSQPRARPTSTSLGSLGSKRGSVPAEVQQQQQRLRGKDIYQRDNSYTQDREKERREREAMARIAREQAAEASRLRSREWAEKQRRKRMTVGSVRDLVG</sequence>
<feature type="compositionally biased region" description="Low complexity" evidence="1">
    <location>
        <begin position="16"/>
        <end position="34"/>
    </location>
</feature>
<feature type="compositionally biased region" description="Low complexity" evidence="1">
    <location>
        <begin position="343"/>
        <end position="356"/>
    </location>
</feature>
<reference evidence="2 3" key="1">
    <citation type="journal article" date="2024" name="IMA Fungus">
        <title>Apiospora arundinis, a panoply of carbohydrate-active enzymes and secondary metabolites.</title>
        <authorList>
            <person name="Sorensen T."/>
            <person name="Petersen C."/>
            <person name="Muurmann A.T."/>
            <person name="Christiansen J.V."/>
            <person name="Brundto M.L."/>
            <person name="Overgaard C.K."/>
            <person name="Boysen A.T."/>
            <person name="Wollenberg R.D."/>
            <person name="Larsen T.O."/>
            <person name="Sorensen J.L."/>
            <person name="Nielsen K.L."/>
            <person name="Sondergaard T.E."/>
        </authorList>
    </citation>
    <scope>NUCLEOTIDE SEQUENCE [LARGE SCALE GENOMIC DNA]</scope>
    <source>
        <strain evidence="2 3">AAU 773</strain>
    </source>
</reference>
<feature type="region of interest" description="Disordered" evidence="1">
    <location>
        <begin position="120"/>
        <end position="141"/>
    </location>
</feature>
<dbReference type="Proteomes" id="UP001390339">
    <property type="component" value="Unassembled WGS sequence"/>
</dbReference>
<proteinExistence type="predicted"/>
<keyword evidence="3" id="KW-1185">Reference proteome</keyword>
<accession>A0ABR2IH73</accession>
<feature type="region of interest" description="Disordered" evidence="1">
    <location>
        <begin position="293"/>
        <end position="317"/>
    </location>
</feature>
<evidence type="ECO:0000256" key="1">
    <source>
        <dbReference type="SAM" id="MobiDB-lite"/>
    </source>
</evidence>
<feature type="region of interest" description="Disordered" evidence="1">
    <location>
        <begin position="225"/>
        <end position="262"/>
    </location>
</feature>
<feature type="region of interest" description="Disordered" evidence="1">
    <location>
        <begin position="334"/>
        <end position="551"/>
    </location>
</feature>
<organism evidence="2 3">
    <name type="scientific">Apiospora arundinis</name>
    <dbReference type="NCBI Taxonomy" id="335852"/>
    <lineage>
        <taxon>Eukaryota</taxon>
        <taxon>Fungi</taxon>
        <taxon>Dikarya</taxon>
        <taxon>Ascomycota</taxon>
        <taxon>Pezizomycotina</taxon>
        <taxon>Sordariomycetes</taxon>
        <taxon>Xylariomycetidae</taxon>
        <taxon>Amphisphaeriales</taxon>
        <taxon>Apiosporaceae</taxon>
        <taxon>Apiospora</taxon>
    </lineage>
</organism>
<name>A0ABR2IH73_9PEZI</name>
<gene>
    <name evidence="2" type="ORF">PGQ11_009147</name>
</gene>